<evidence type="ECO:0000313" key="2">
    <source>
        <dbReference type="EMBL" id="OHA13641.1"/>
    </source>
</evidence>
<organism evidence="2 3">
    <name type="scientific">Candidatus Tagabacteria bacterium RIFCSPLOWO2_01_FULL_39_11</name>
    <dbReference type="NCBI Taxonomy" id="1802295"/>
    <lineage>
        <taxon>Bacteria</taxon>
        <taxon>Candidatus Tagaibacteriota</taxon>
    </lineage>
</organism>
<proteinExistence type="predicted"/>
<name>A0A1G2LS78_9BACT</name>
<accession>A0A1G2LS78</accession>
<dbReference type="Proteomes" id="UP000178302">
    <property type="component" value="Unassembled WGS sequence"/>
</dbReference>
<reference evidence="2 3" key="1">
    <citation type="journal article" date="2016" name="Nat. Commun.">
        <title>Thousands of microbial genomes shed light on interconnected biogeochemical processes in an aquifer system.</title>
        <authorList>
            <person name="Anantharaman K."/>
            <person name="Brown C.T."/>
            <person name="Hug L.A."/>
            <person name="Sharon I."/>
            <person name="Castelle C.J."/>
            <person name="Probst A.J."/>
            <person name="Thomas B.C."/>
            <person name="Singh A."/>
            <person name="Wilkins M.J."/>
            <person name="Karaoz U."/>
            <person name="Brodie E.L."/>
            <person name="Williams K.H."/>
            <person name="Hubbard S.S."/>
            <person name="Banfield J.F."/>
        </authorList>
    </citation>
    <scope>NUCLEOTIDE SEQUENCE [LARGE SCALE GENOMIC DNA]</scope>
</reference>
<dbReference type="EMBL" id="MHQZ01000027">
    <property type="protein sequence ID" value="OHA13641.1"/>
    <property type="molecule type" value="Genomic_DNA"/>
</dbReference>
<evidence type="ECO:0000313" key="3">
    <source>
        <dbReference type="Proteomes" id="UP000178302"/>
    </source>
</evidence>
<feature type="compositionally biased region" description="Basic and acidic residues" evidence="1">
    <location>
        <begin position="86"/>
        <end position="103"/>
    </location>
</feature>
<dbReference type="AlphaFoldDB" id="A0A1G2LS78"/>
<sequence length="143" mass="16337">MRDLAYRLKVVKDEEIKNQVSEIIGEVVNNFNEGEYRMARELMDESWNDISLIIYKAYSVGKKNGYTKKGFLEMADRLEENIKDKAEEKRARLQESIEMKPKPTEPVVEQVEPKPVEPKPTETQPSPAPAEGNTSSPQQATPQ</sequence>
<comment type="caution">
    <text evidence="2">The sequence shown here is derived from an EMBL/GenBank/DDBJ whole genome shotgun (WGS) entry which is preliminary data.</text>
</comment>
<feature type="compositionally biased region" description="Basic and acidic residues" evidence="1">
    <location>
        <begin position="111"/>
        <end position="120"/>
    </location>
</feature>
<protein>
    <submittedName>
        <fullName evidence="2">Uncharacterized protein</fullName>
    </submittedName>
</protein>
<feature type="compositionally biased region" description="Polar residues" evidence="1">
    <location>
        <begin position="132"/>
        <end position="143"/>
    </location>
</feature>
<evidence type="ECO:0000256" key="1">
    <source>
        <dbReference type="SAM" id="MobiDB-lite"/>
    </source>
</evidence>
<gene>
    <name evidence="2" type="ORF">A2909_03160</name>
</gene>
<feature type="region of interest" description="Disordered" evidence="1">
    <location>
        <begin position="86"/>
        <end position="143"/>
    </location>
</feature>